<dbReference type="Proteomes" id="UP000044377">
    <property type="component" value="Unassembled WGS sequence"/>
</dbReference>
<dbReference type="InterPro" id="IPR036052">
    <property type="entry name" value="TrpB-like_PALP_sf"/>
</dbReference>
<dbReference type="AlphaFoldDB" id="A0A0G4JYG9"/>
<keyword evidence="2" id="KW-1185">Reference proteome</keyword>
<dbReference type="EMBL" id="CGIG01000001">
    <property type="protein sequence ID" value="CPR18887.1"/>
    <property type="molecule type" value="Genomic_DNA"/>
</dbReference>
<protein>
    <submittedName>
        <fullName evidence="1">D-serine dehydratase</fullName>
        <ecNumber evidence="1">4.3.1.18</ecNumber>
    </submittedName>
</protein>
<reference evidence="2" key="1">
    <citation type="submission" date="2015-01" db="EMBL/GenBank/DDBJ databases">
        <authorList>
            <person name="Paterson Steve"/>
        </authorList>
    </citation>
    <scope>NUCLEOTIDE SEQUENCE [LARGE SCALE GENOMIC DNA]</scope>
    <source>
        <strain evidence="2">OBR1</strain>
    </source>
</reference>
<dbReference type="EC" id="4.3.1.18" evidence="1"/>
<evidence type="ECO:0000313" key="1">
    <source>
        <dbReference type="EMBL" id="CPR18887.1"/>
    </source>
</evidence>
<keyword evidence="1" id="KW-0456">Lyase</keyword>
<organism evidence="1 2">
    <name type="scientific">Brenneria goodwinii</name>
    <dbReference type="NCBI Taxonomy" id="1109412"/>
    <lineage>
        <taxon>Bacteria</taxon>
        <taxon>Pseudomonadati</taxon>
        <taxon>Pseudomonadota</taxon>
        <taxon>Gammaproteobacteria</taxon>
        <taxon>Enterobacterales</taxon>
        <taxon>Pectobacteriaceae</taxon>
        <taxon>Brenneria</taxon>
    </lineage>
</organism>
<evidence type="ECO:0000313" key="2">
    <source>
        <dbReference type="Proteomes" id="UP000044377"/>
    </source>
</evidence>
<accession>A0A0G4JYG9</accession>
<sequence length="103" mass="11729">MQSSLSSRYSTRIEGKLLLKKDSHLPISGFIKARGGIYEVLVRAEKLALKAGLLDERDDYSKLCSAEFRQFFGQYRIAVGSTEKVEQHPNFSCRYRHGSLRTS</sequence>
<proteinExistence type="predicted"/>
<name>A0A0G4JYG9_9GAMM</name>
<dbReference type="Gene3D" id="3.40.50.1100">
    <property type="match status" value="2"/>
</dbReference>
<dbReference type="GO" id="GO:0008721">
    <property type="term" value="F:D-serine ammonia-lyase activity"/>
    <property type="evidence" value="ECO:0007669"/>
    <property type="project" value="UniProtKB-EC"/>
</dbReference>
<gene>
    <name evidence="1" type="ORF">BN1221_03460</name>
</gene>